<organism evidence="1">
    <name type="scientific">Kuenenia stuttgartiensis</name>
    <dbReference type="NCBI Taxonomy" id="174633"/>
    <lineage>
        <taxon>Bacteria</taxon>
        <taxon>Pseudomonadati</taxon>
        <taxon>Planctomycetota</taxon>
        <taxon>Candidatus Brocadiia</taxon>
        <taxon>Candidatus Brocadiales</taxon>
        <taxon>Candidatus Brocadiaceae</taxon>
        <taxon>Candidatus Kuenenia</taxon>
    </lineage>
</organism>
<proteinExistence type="predicted"/>
<evidence type="ECO:0000313" key="1">
    <source>
        <dbReference type="EMBL" id="CAJ75318.1"/>
    </source>
</evidence>
<reference evidence="1" key="2">
    <citation type="submission" date="2006-01" db="EMBL/GenBank/DDBJ databases">
        <authorList>
            <person name="Genoscope"/>
        </authorList>
    </citation>
    <scope>NUCLEOTIDE SEQUENCE</scope>
</reference>
<protein>
    <submittedName>
        <fullName evidence="1">Uncharacterized protein</fullName>
    </submittedName>
</protein>
<dbReference type="AlphaFoldDB" id="Q1Q5N6"/>
<accession>Q1Q5N6</accession>
<reference evidence="1" key="1">
    <citation type="journal article" date="2006" name="Nature">
        <title>Deciphering the evolution and metabolism of an anammox bacterium from a community genome.</title>
        <authorList>
            <person name="Strous M."/>
            <person name="Pelletier E."/>
            <person name="Mangenot S."/>
            <person name="Rattei T."/>
            <person name="Lehner A."/>
            <person name="Taylor M.W."/>
            <person name="Horn M."/>
            <person name="Daims H."/>
            <person name="Bartol-Mavel D."/>
            <person name="Wincker P."/>
            <person name="Barbe V."/>
            <person name="Fonknechten N."/>
            <person name="Vallenet D."/>
            <person name="Segurens B."/>
            <person name="Schenowitz-Truong C."/>
            <person name="Medigue C."/>
            <person name="Collingro A."/>
            <person name="Snel B."/>
            <person name="Dutilh B.E."/>
            <person name="OpDenCamp H.J.M."/>
            <person name="vanDerDrift C."/>
            <person name="Cirpus I."/>
            <person name="vanDePas-Schoonen K.T."/>
            <person name="Harhangi H.R."/>
            <person name="vanNiftrik L."/>
            <person name="Schmid M."/>
            <person name="Keltjens J."/>
            <person name="vanDeVossenberg J."/>
            <person name="Kartal B."/>
            <person name="Meier H."/>
            <person name="Frishman D."/>
            <person name="Huynen M.A."/>
            <person name="Mewes H."/>
            <person name="Weissenbach J."/>
            <person name="Jetten M.S.M."/>
            <person name="Wagner M."/>
            <person name="LePaslier D."/>
        </authorList>
    </citation>
    <scope>NUCLEOTIDE SEQUENCE</scope>
</reference>
<dbReference type="EMBL" id="CT573071">
    <property type="protein sequence ID" value="CAJ75318.1"/>
    <property type="molecule type" value="Genomic_DNA"/>
</dbReference>
<name>Q1Q5N6_KUEST</name>
<gene>
    <name evidence="1" type="ORF">kuste4556</name>
</gene>
<sequence length="65" mass="7916">MMRMRHALPLLGNEHFYFFKKLQCYSFSEIECLVKGFFTYDVQHIYQVNDESFSGIEFYVFLPLF</sequence>